<dbReference type="EC" id="6.3.4.15" evidence="2"/>
<sequence>MTKTREKVINILIDNSDKYISGEYMSDILGLSRASIWKHIKALKGEGFDIESKAGHGYRLHRKEKRGLSSYEIKHKLKTSYMGQEVYYFDSIDSTNIYANTIANQASEGSVVVSKEQTQGKGRSGKVWVSDNDQGIYFSTILKPSIPISRASFLTQVAGAALATSLERLGVACQIKWPNDLVLNGRKIAGILTEMRAEIESISYIIVGIGVNIGPKTFEESISTVATSLANEGYQIQDLDLLRAFFIDFEDLYEDFKNKDYTRILGILKDKSAVLGKEIYLIRDGQKDKVFAENIDEYGNLIVRNELGFLEEVFTGEISVRGLDSYI</sequence>
<dbReference type="Gene3D" id="3.30.930.10">
    <property type="entry name" value="Bira Bifunctional Protein, Domain 2"/>
    <property type="match status" value="1"/>
</dbReference>
<feature type="domain" description="BPL/LPL catalytic" evidence="3">
    <location>
        <begin position="71"/>
        <end position="257"/>
    </location>
</feature>
<dbReference type="PROSITE" id="PS51733">
    <property type="entry name" value="BPL_LPL_CATALYTIC"/>
    <property type="match status" value="1"/>
</dbReference>
<evidence type="ECO:0000313" key="5">
    <source>
        <dbReference type="Proteomes" id="UP000003244"/>
    </source>
</evidence>
<dbReference type="GO" id="GO:0004077">
    <property type="term" value="F:biotin--[biotin carboxyl-carrier protein] ligase activity"/>
    <property type="evidence" value="ECO:0007669"/>
    <property type="project" value="UniProtKB-UniRule"/>
</dbReference>
<comment type="similarity">
    <text evidence="2">Belongs to the biotin--protein ligase family.</text>
</comment>
<dbReference type="PANTHER" id="PTHR12835">
    <property type="entry name" value="BIOTIN PROTEIN LIGASE"/>
    <property type="match status" value="1"/>
</dbReference>
<feature type="DNA-binding region" description="H-T-H motif" evidence="2">
    <location>
        <begin position="22"/>
        <end position="41"/>
    </location>
</feature>
<comment type="caution">
    <text evidence="2">Lacks conserved residue(s) required for the propagation of feature annotation.</text>
</comment>
<keyword evidence="5" id="KW-1185">Reference proteome</keyword>
<feature type="binding site" evidence="2">
    <location>
        <position position="187"/>
    </location>
    <ligand>
        <name>biotin</name>
        <dbReference type="ChEBI" id="CHEBI:57586"/>
    </ligand>
</feature>
<dbReference type="InterPro" id="IPR013196">
    <property type="entry name" value="HTH_11"/>
</dbReference>
<dbReference type="Gene3D" id="1.10.10.10">
    <property type="entry name" value="Winged helix-like DNA-binding domain superfamily/Winged helix DNA-binding domain"/>
    <property type="match status" value="1"/>
</dbReference>
<dbReference type="eggNOG" id="COG1654">
    <property type="taxonomic scope" value="Bacteria"/>
</dbReference>
<evidence type="ECO:0000256" key="2">
    <source>
        <dbReference type="HAMAP-Rule" id="MF_00978"/>
    </source>
</evidence>
<dbReference type="GO" id="GO:0016740">
    <property type="term" value="F:transferase activity"/>
    <property type="evidence" value="ECO:0007669"/>
    <property type="project" value="UniProtKB-ARBA"/>
</dbReference>
<dbReference type="SUPFAM" id="SSF46785">
    <property type="entry name" value="Winged helix' DNA-binding domain"/>
    <property type="match status" value="1"/>
</dbReference>
<dbReference type="InterPro" id="IPR030855">
    <property type="entry name" value="Bifunct_BirA"/>
</dbReference>
<dbReference type="RefSeq" id="WP_007787975.1">
    <property type="nucleotide sequence ID" value="NZ_ADGQ01000002.1"/>
</dbReference>
<reference evidence="4 5" key="1">
    <citation type="submission" date="2010-08" db="EMBL/GenBank/DDBJ databases">
        <authorList>
            <person name="Harkins D.M."/>
            <person name="Madupu R."/>
            <person name="Durkin A.S."/>
            <person name="Torralba M."/>
            <person name="Methe B."/>
            <person name="Sutton G.G."/>
            <person name="Nelson K.E."/>
        </authorList>
    </citation>
    <scope>NUCLEOTIDE SEQUENCE [LARGE SCALE GENOMIC DNA]</scope>
    <source>
        <strain evidence="4 5">DSM 17678</strain>
    </source>
</reference>
<dbReference type="InterPro" id="IPR045864">
    <property type="entry name" value="aa-tRNA-synth_II/BPL/LPL"/>
</dbReference>
<dbReference type="InterPro" id="IPR036388">
    <property type="entry name" value="WH-like_DNA-bd_sf"/>
</dbReference>
<evidence type="ECO:0000259" key="3">
    <source>
        <dbReference type="PROSITE" id="PS51733"/>
    </source>
</evidence>
<dbReference type="SUPFAM" id="SSF55681">
    <property type="entry name" value="Class II aaRS and biotin synthetases"/>
    <property type="match status" value="1"/>
</dbReference>
<dbReference type="InterPro" id="IPR004408">
    <property type="entry name" value="Biotin_CoA_COase_ligase"/>
</dbReference>
<feature type="binding site" evidence="2">
    <location>
        <begin position="94"/>
        <end position="96"/>
    </location>
    <ligand>
        <name>biotin</name>
        <dbReference type="ChEBI" id="CHEBI:57586"/>
    </ligand>
</feature>
<keyword evidence="2" id="KW-0804">Transcription</keyword>
<dbReference type="EMBL" id="ADGQ01000002">
    <property type="protein sequence ID" value="EFM65429.1"/>
    <property type="molecule type" value="Genomic_DNA"/>
</dbReference>
<evidence type="ECO:0000313" key="4">
    <source>
        <dbReference type="EMBL" id="EFM65429.1"/>
    </source>
</evidence>
<dbReference type="GO" id="GO:0003677">
    <property type="term" value="F:DNA binding"/>
    <property type="evidence" value="ECO:0007669"/>
    <property type="project" value="UniProtKB-UniRule"/>
</dbReference>
<dbReference type="Pfam" id="PF03099">
    <property type="entry name" value="BPL_LplA_LipB"/>
    <property type="match status" value="1"/>
</dbReference>
<dbReference type="Gene3D" id="2.30.30.100">
    <property type="match status" value="1"/>
</dbReference>
<keyword evidence="2" id="KW-0678">Repressor</keyword>
<proteinExistence type="inferred from homology"/>
<keyword evidence="2" id="KW-0805">Transcription regulation</keyword>
<comment type="function">
    <text evidence="2">Acts both as a biotin--[acetyl-CoA-carboxylase] ligase and a repressor.</text>
</comment>
<dbReference type="InterPro" id="IPR036390">
    <property type="entry name" value="WH_DNA-bd_sf"/>
</dbReference>
<keyword evidence="2" id="KW-0547">Nucleotide-binding</keyword>
<keyword evidence="2" id="KW-0238">DNA-binding</keyword>
<protein>
    <recommendedName>
        <fullName evidence="2">Bifunctional ligase/repressor BirA</fullName>
    </recommendedName>
    <alternativeName>
        <fullName evidence="2">Biotin--[acetyl-CoA-carboxylase] ligase</fullName>
        <ecNumber evidence="2">6.3.4.15</ecNumber>
    </alternativeName>
    <alternativeName>
        <fullName evidence="2">Biotin--protein ligase</fullName>
    </alternativeName>
    <alternativeName>
        <fullName evidence="2">Biotin-[acetyl-CoA carboxylase] synthetase</fullName>
    </alternativeName>
</protein>
<dbReference type="Proteomes" id="UP000003244">
    <property type="component" value="Unassembled WGS sequence"/>
</dbReference>
<name>E0E122_9FIRM</name>
<evidence type="ECO:0000256" key="1">
    <source>
        <dbReference type="ARBA" id="ARBA00022598"/>
    </source>
</evidence>
<feature type="binding site" evidence="2">
    <location>
        <position position="117"/>
    </location>
    <ligand>
        <name>biotin</name>
        <dbReference type="ChEBI" id="CHEBI:57586"/>
    </ligand>
</feature>
<dbReference type="eggNOG" id="COG0340">
    <property type="taxonomic scope" value="Bacteria"/>
</dbReference>
<organism evidence="4 5">
    <name type="scientific">Peptostreptococcus stomatis DSM 17678</name>
    <dbReference type="NCBI Taxonomy" id="596315"/>
    <lineage>
        <taxon>Bacteria</taxon>
        <taxon>Bacillati</taxon>
        <taxon>Bacillota</taxon>
        <taxon>Clostridia</taxon>
        <taxon>Peptostreptococcales</taxon>
        <taxon>Peptostreptococcaceae</taxon>
        <taxon>Peptostreptococcus</taxon>
    </lineage>
</organism>
<dbReference type="Pfam" id="PF08279">
    <property type="entry name" value="HTH_11"/>
    <property type="match status" value="1"/>
</dbReference>
<keyword evidence="1 2" id="KW-0436">Ligase</keyword>
<dbReference type="HAMAP" id="MF_00978">
    <property type="entry name" value="Bifunct_BirA"/>
    <property type="match status" value="1"/>
</dbReference>
<dbReference type="NCBIfam" id="TIGR00121">
    <property type="entry name" value="birA_ligase"/>
    <property type="match status" value="1"/>
</dbReference>
<dbReference type="STRING" id="596315.HMPREF0634_0773"/>
<dbReference type="CDD" id="cd16442">
    <property type="entry name" value="BPL"/>
    <property type="match status" value="1"/>
</dbReference>
<dbReference type="GeneID" id="84799849"/>
<dbReference type="AlphaFoldDB" id="E0E122"/>
<accession>E0E122</accession>
<dbReference type="OrthoDB" id="9807064at2"/>
<dbReference type="PANTHER" id="PTHR12835:SF5">
    <property type="entry name" value="BIOTIN--PROTEIN LIGASE"/>
    <property type="match status" value="1"/>
</dbReference>
<comment type="catalytic activity">
    <reaction evidence="2">
        <text>biotin + L-lysyl-[protein] + ATP = N(6)-biotinyl-L-lysyl-[protein] + AMP + diphosphate + H(+)</text>
        <dbReference type="Rhea" id="RHEA:11756"/>
        <dbReference type="Rhea" id="RHEA-COMP:9752"/>
        <dbReference type="Rhea" id="RHEA-COMP:10505"/>
        <dbReference type="ChEBI" id="CHEBI:15378"/>
        <dbReference type="ChEBI" id="CHEBI:29969"/>
        <dbReference type="ChEBI" id="CHEBI:30616"/>
        <dbReference type="ChEBI" id="CHEBI:33019"/>
        <dbReference type="ChEBI" id="CHEBI:57586"/>
        <dbReference type="ChEBI" id="CHEBI:83144"/>
        <dbReference type="ChEBI" id="CHEBI:456215"/>
        <dbReference type="EC" id="6.3.4.15"/>
    </reaction>
</comment>
<dbReference type="InterPro" id="IPR004143">
    <property type="entry name" value="BPL_LPL_catalytic"/>
</dbReference>
<gene>
    <name evidence="2" type="primary">birA</name>
    <name evidence="4" type="ORF">HMPREF0634_0773</name>
</gene>
<dbReference type="GO" id="GO:0005737">
    <property type="term" value="C:cytoplasm"/>
    <property type="evidence" value="ECO:0007669"/>
    <property type="project" value="TreeGrafter"/>
</dbReference>
<dbReference type="GO" id="GO:0006355">
    <property type="term" value="P:regulation of DNA-templated transcription"/>
    <property type="evidence" value="ECO:0007669"/>
    <property type="project" value="UniProtKB-UniRule"/>
</dbReference>
<dbReference type="GO" id="GO:0005524">
    <property type="term" value="F:ATP binding"/>
    <property type="evidence" value="ECO:0007669"/>
    <property type="project" value="UniProtKB-UniRule"/>
</dbReference>
<keyword evidence="2" id="KW-0067">ATP-binding</keyword>
<keyword evidence="2" id="KW-0092">Biotin</keyword>
<comment type="caution">
    <text evidence="4">The sequence shown here is derived from an EMBL/GenBank/DDBJ whole genome shotgun (WGS) entry which is preliminary data.</text>
</comment>
<dbReference type="GO" id="GO:0009249">
    <property type="term" value="P:protein lipoylation"/>
    <property type="evidence" value="ECO:0007669"/>
    <property type="project" value="UniProtKB-ARBA"/>
</dbReference>